<dbReference type="InterPro" id="IPR000014">
    <property type="entry name" value="PAS"/>
</dbReference>
<dbReference type="Pfam" id="PF13426">
    <property type="entry name" value="PAS_9"/>
    <property type="match status" value="1"/>
</dbReference>
<dbReference type="PANTHER" id="PTHR47429:SF2">
    <property type="entry name" value="PROTEIN TWIN LOV 1"/>
    <property type="match status" value="1"/>
</dbReference>
<accession>R1FGS7</accession>
<keyword evidence="3" id="KW-0157">Chromophore</keyword>
<organism evidence="6">
    <name type="scientific">Emiliania huxleyi</name>
    <name type="common">Coccolithophore</name>
    <name type="synonym">Pontosphaera huxleyi</name>
    <dbReference type="NCBI Taxonomy" id="2903"/>
    <lineage>
        <taxon>Eukaryota</taxon>
        <taxon>Haptista</taxon>
        <taxon>Haptophyta</taxon>
        <taxon>Prymnesiophyceae</taxon>
        <taxon>Isochrysidales</taxon>
        <taxon>Noelaerhabdaceae</taxon>
        <taxon>Emiliania</taxon>
    </lineage>
</organism>
<dbReference type="PROSITE" id="PS50112">
    <property type="entry name" value="PAS"/>
    <property type="match status" value="1"/>
</dbReference>
<evidence type="ECO:0000259" key="4">
    <source>
        <dbReference type="PROSITE" id="PS50112"/>
    </source>
</evidence>
<reference evidence="6" key="1">
    <citation type="submission" date="2012-07" db="EMBL/GenBank/DDBJ databases">
        <title>Genome variability drives Emilianias global distribution.</title>
        <authorList>
            <consortium name="DOE Joint Genome Institute"/>
            <person name="Read B."/>
            <person name="Kegel J."/>
            <person name="Klute M."/>
            <person name="Kuo A."/>
            <person name="Lefebvre S.C."/>
            <person name="Maumus F."/>
            <person name="Mayer C."/>
            <person name="Miller J."/>
            <person name="Allen A."/>
            <person name="Bidle K."/>
            <person name="Borodovsky M."/>
            <person name="Bowler C."/>
            <person name="Brownlee C."/>
            <person name="Claverie J.-M."/>
            <person name="Cock M."/>
            <person name="De Vargas C."/>
            <person name="Elias M."/>
            <person name="Frickenhaus S."/>
            <person name="Gladyshev V.N."/>
            <person name="Gonzalez K."/>
            <person name="Guda C."/>
            <person name="Hadaegh A."/>
            <person name="Herman E."/>
            <person name="Iglesias-Rodriguez D."/>
            <person name="Jones B."/>
            <person name="Lawson T."/>
            <person name="Leese F."/>
            <person name="Lin Y.-C."/>
            <person name="Lindquist E."/>
            <person name="Lobanov A."/>
            <person name="Lucas S."/>
            <person name="Malik S.-H.B."/>
            <person name="Marsh M.E."/>
            <person name="Mock T."/>
            <person name="Monier A."/>
            <person name="Moreau H."/>
            <person name="Mueller-Roeber B."/>
            <person name="Napier J."/>
            <person name="Ogata H."/>
            <person name="Parker M."/>
            <person name="Probert I."/>
            <person name="Quesneville H."/>
            <person name="Raines C."/>
            <person name="Rensing S."/>
            <person name="Riano-Pachon D.M."/>
            <person name="Richier S."/>
            <person name="Rokitta S."/>
            <person name="Salamov A."/>
            <person name="Sarno A.F."/>
            <person name="Schmutz J."/>
            <person name="Schroeder D."/>
            <person name="Shiraiwa Y."/>
            <person name="Soanes D.M."/>
            <person name="Valentin K."/>
            <person name="Van Der Giezen M."/>
            <person name="Van Der Peer Y."/>
            <person name="Vardi A."/>
            <person name="Verret F."/>
            <person name="Von Dassow P."/>
            <person name="Wheeler G."/>
            <person name="Williams B."/>
            <person name="Wilson W."/>
            <person name="Wolfe G."/>
            <person name="Wurch L.L."/>
            <person name="Young J."/>
            <person name="Dacks J.B."/>
            <person name="Delwiche C.F."/>
            <person name="Dyhrman S."/>
            <person name="Glockner G."/>
            <person name="John U."/>
            <person name="Richards T."/>
            <person name="Worden A.Z."/>
            <person name="Zhang X."/>
            <person name="Grigoriev I.V."/>
        </authorList>
    </citation>
    <scope>NUCLEOTIDE SEQUENCE</scope>
    <source>
        <strain evidence="6">CCMP1516</strain>
    </source>
</reference>
<feature type="domain" description="PAC" evidence="5">
    <location>
        <begin position="50"/>
        <end position="92"/>
    </location>
</feature>
<dbReference type="PANTHER" id="PTHR47429">
    <property type="entry name" value="PROTEIN TWIN LOV 1"/>
    <property type="match status" value="1"/>
</dbReference>
<proteinExistence type="predicted"/>
<evidence type="ECO:0000313" key="6">
    <source>
        <dbReference type="EMBL" id="EOD34736.1"/>
    </source>
</evidence>
<dbReference type="InterPro" id="IPR000700">
    <property type="entry name" value="PAS-assoc_C"/>
</dbReference>
<dbReference type="RefSeq" id="XP_005787165.1">
    <property type="nucleotide sequence ID" value="XM_005787108.1"/>
</dbReference>
<dbReference type="CDD" id="cd00130">
    <property type="entry name" value="PAS"/>
    <property type="match status" value="1"/>
</dbReference>
<dbReference type="GeneID" id="17280006"/>
<dbReference type="PaxDb" id="2903-EOD34736"/>
<evidence type="ECO:0000256" key="2">
    <source>
        <dbReference type="ARBA" id="ARBA00022643"/>
    </source>
</evidence>
<evidence type="ECO:0008006" key="7">
    <source>
        <dbReference type="Google" id="ProtNLM"/>
    </source>
</evidence>
<feature type="non-terminal residue" evidence="6">
    <location>
        <position position="92"/>
    </location>
</feature>
<name>R1FGS7_EMIHU</name>
<gene>
    <name evidence="6" type="ORF">EMIHUDRAFT_59704</name>
</gene>
<keyword evidence="1" id="KW-0285">Flavoprotein</keyword>
<keyword evidence="2" id="KW-0288">FMN</keyword>
<feature type="domain" description="PAS" evidence="4">
    <location>
        <begin position="1"/>
        <end position="47"/>
    </location>
</feature>
<evidence type="ECO:0000256" key="1">
    <source>
        <dbReference type="ARBA" id="ARBA00022630"/>
    </source>
</evidence>
<feature type="non-terminal residue" evidence="6">
    <location>
        <position position="1"/>
    </location>
</feature>
<dbReference type="EMBL" id="KB864294">
    <property type="protein sequence ID" value="EOD34736.1"/>
    <property type="molecule type" value="Genomic_DNA"/>
</dbReference>
<dbReference type="KEGG" id="ehx:EMIHUDRAFT_59704"/>
<dbReference type="GO" id="GO:0005634">
    <property type="term" value="C:nucleus"/>
    <property type="evidence" value="ECO:0007669"/>
    <property type="project" value="TreeGrafter"/>
</dbReference>
<dbReference type="HOGENOM" id="CLU_080231_3_1_1"/>
<dbReference type="PROSITE" id="PS50113">
    <property type="entry name" value="PAC"/>
    <property type="match status" value="1"/>
</dbReference>
<dbReference type="STRING" id="2903.R1FGS7"/>
<dbReference type="NCBIfam" id="TIGR00229">
    <property type="entry name" value="sensory_box"/>
    <property type="match status" value="1"/>
</dbReference>
<dbReference type="Gene3D" id="3.30.450.20">
    <property type="entry name" value="PAS domain"/>
    <property type="match status" value="1"/>
</dbReference>
<evidence type="ECO:0000256" key="3">
    <source>
        <dbReference type="ARBA" id="ARBA00022991"/>
    </source>
</evidence>
<dbReference type="OMA" id="YAFDECV"/>
<dbReference type="SUPFAM" id="SSF55785">
    <property type="entry name" value="PYP-like sensor domain (PAS domain)"/>
    <property type="match status" value="1"/>
</dbReference>
<sequence>LVYCNNAAARLTRYSVSEMLGRSCRFLQGPDTEDEAVGRLSASLRAAESASVELTNYRKDGSQFRNALFLQPVHDSCGACRYVIGLQADAAD</sequence>
<dbReference type="InterPro" id="IPR035965">
    <property type="entry name" value="PAS-like_dom_sf"/>
</dbReference>
<evidence type="ECO:0000259" key="5">
    <source>
        <dbReference type="PROSITE" id="PS50113"/>
    </source>
</evidence>
<protein>
    <recommendedName>
        <fullName evidence="7">PAS domain-containing protein</fullName>
    </recommendedName>
</protein>
<dbReference type="AlphaFoldDB" id="R1FGS7"/>